<dbReference type="GO" id="GO:0000822">
    <property type="term" value="F:inositol hexakisphosphate binding"/>
    <property type="evidence" value="ECO:0007669"/>
    <property type="project" value="TreeGrafter"/>
</dbReference>
<dbReference type="AlphaFoldDB" id="A0A1D2JGX9"/>
<dbReference type="EMBL" id="LZYO01000101">
    <property type="protein sequence ID" value="ODH34618.1"/>
    <property type="molecule type" value="Genomic_DNA"/>
</dbReference>
<proteinExistence type="inferred from homology"/>
<evidence type="ECO:0000256" key="1">
    <source>
        <dbReference type="ARBA" id="ARBA00004567"/>
    </source>
</evidence>
<feature type="region of interest" description="Disordered" evidence="11">
    <location>
        <begin position="124"/>
        <end position="200"/>
    </location>
</feature>
<keyword evidence="8" id="KW-0539">Nucleus</keyword>
<dbReference type="PANTHER" id="PTHR12960">
    <property type="entry name" value="GLE-1-RELATED"/>
    <property type="match status" value="1"/>
</dbReference>
<evidence type="ECO:0000256" key="2">
    <source>
        <dbReference type="ARBA" id="ARBA00011056"/>
    </source>
</evidence>
<name>A0A1D2JGX9_PARBR</name>
<dbReference type="Pfam" id="PF07817">
    <property type="entry name" value="GLE1"/>
    <property type="match status" value="1"/>
</dbReference>
<dbReference type="GO" id="GO:0015031">
    <property type="term" value="P:protein transport"/>
    <property type="evidence" value="ECO:0007669"/>
    <property type="project" value="UniProtKB-KW"/>
</dbReference>
<dbReference type="GO" id="GO:0005737">
    <property type="term" value="C:cytoplasm"/>
    <property type="evidence" value="ECO:0007669"/>
    <property type="project" value="TreeGrafter"/>
</dbReference>
<evidence type="ECO:0000256" key="5">
    <source>
        <dbReference type="ARBA" id="ARBA00022927"/>
    </source>
</evidence>
<dbReference type="InterPro" id="IPR038506">
    <property type="entry name" value="GLE1-like_sf"/>
</dbReference>
<keyword evidence="3" id="KW-0813">Transport</keyword>
<keyword evidence="5" id="KW-0653">Protein transport</keyword>
<sequence>MGRPQLYSPRQPDSPSRQLILELAKDLEQVRLHNNELKKVRAYERKSFYEKLDRLEKEKEEVHNAALTAAAAKRDAMRLEAEEILQLHLEEEQKRKEEVEKLWREKLERESVEKARREREEAARLEAVKRAQEEERRRKFEEAEKAKKAQEEENALRDKVVQEQKKKEEEEERQRKEQGNAAKLQAVEDKKDKDKLQQSGQTEMTVKVLGASHRTPQQIAEHQRYLELHQHLKKFRKYMIAETKTNPVLKQHMGDMRRTIKKCVGQLVTDDKIANRTPTNEISTILKMSLTIPSPPVDAHQFLAFPPTNLTTLPESETKLPALLIYLLNIFSKAIVAQLIAEAGITPKYAEPLGVLTAQIFSMDPFSFKGISMIDILLAKYHAVCPVLWGFYGNEATDAGKVAVGWWREEPSGIGTGGGAGKFVTPQTHEERMIGLGAGFAAISLRNFSKTARKNPVPNTCFWRVCANILNVPASEVQDTHLLVLGALLRYSAVRVVGFWGDVGLALLRKAVVEFPAGLGGRKGPARAGVEILRDIFVRERCILL</sequence>
<dbReference type="GO" id="GO:0016973">
    <property type="term" value="P:poly(A)+ mRNA export from nucleus"/>
    <property type="evidence" value="ECO:0007669"/>
    <property type="project" value="InterPro"/>
</dbReference>
<dbReference type="GO" id="GO:0031369">
    <property type="term" value="F:translation initiation factor binding"/>
    <property type="evidence" value="ECO:0007669"/>
    <property type="project" value="TreeGrafter"/>
</dbReference>
<feature type="compositionally biased region" description="Basic and acidic residues" evidence="11">
    <location>
        <begin position="124"/>
        <end position="178"/>
    </location>
</feature>
<evidence type="ECO:0000256" key="11">
    <source>
        <dbReference type="SAM" id="MobiDB-lite"/>
    </source>
</evidence>
<protein>
    <recommendedName>
        <fullName evidence="9">mRNA export factor GLE1</fullName>
    </recommendedName>
    <alternativeName>
        <fullName evidence="10">Nucleoporin GLE1</fullName>
    </alternativeName>
</protein>
<dbReference type="Gene3D" id="1.25.40.510">
    <property type="entry name" value="GLE1-like"/>
    <property type="match status" value="1"/>
</dbReference>
<reference evidence="12 13" key="1">
    <citation type="submission" date="2016-06" db="EMBL/GenBank/DDBJ databases">
        <authorList>
            <person name="Kjaerup R.B."/>
            <person name="Dalgaard T.S."/>
            <person name="Juul-Madsen H.R."/>
        </authorList>
    </citation>
    <scope>NUCLEOTIDE SEQUENCE [LARGE SCALE GENOMIC DNA]</scope>
    <source>
        <strain evidence="12 13">Pb300</strain>
    </source>
</reference>
<evidence type="ECO:0000256" key="6">
    <source>
        <dbReference type="ARBA" id="ARBA00023010"/>
    </source>
</evidence>
<evidence type="ECO:0000256" key="3">
    <source>
        <dbReference type="ARBA" id="ARBA00022448"/>
    </source>
</evidence>
<evidence type="ECO:0000313" key="13">
    <source>
        <dbReference type="Proteomes" id="UP000242814"/>
    </source>
</evidence>
<evidence type="ECO:0000313" key="12">
    <source>
        <dbReference type="EMBL" id="ODH34618.1"/>
    </source>
</evidence>
<keyword evidence="7" id="KW-0906">Nuclear pore complex</keyword>
<comment type="similarity">
    <text evidence="2">Belongs to the GLE1 family.</text>
</comment>
<evidence type="ECO:0000256" key="9">
    <source>
        <dbReference type="ARBA" id="ARBA00026227"/>
    </source>
</evidence>
<dbReference type="Proteomes" id="UP000242814">
    <property type="component" value="Unassembled WGS sequence"/>
</dbReference>
<evidence type="ECO:0000256" key="8">
    <source>
        <dbReference type="ARBA" id="ARBA00023242"/>
    </source>
</evidence>
<feature type="compositionally biased region" description="Basic and acidic residues" evidence="11">
    <location>
        <begin position="186"/>
        <end position="196"/>
    </location>
</feature>
<dbReference type="InterPro" id="IPR012476">
    <property type="entry name" value="GLE1"/>
</dbReference>
<dbReference type="GO" id="GO:0005543">
    <property type="term" value="F:phospholipid binding"/>
    <property type="evidence" value="ECO:0007669"/>
    <property type="project" value="TreeGrafter"/>
</dbReference>
<dbReference type="VEuPathDB" id="FungiDB:PADG_02864"/>
<dbReference type="PANTHER" id="PTHR12960:SF0">
    <property type="entry name" value="MRNA EXPORT FACTOR GLE1"/>
    <property type="match status" value="1"/>
</dbReference>
<dbReference type="GO" id="GO:0044614">
    <property type="term" value="C:nuclear pore cytoplasmic filaments"/>
    <property type="evidence" value="ECO:0007669"/>
    <property type="project" value="TreeGrafter"/>
</dbReference>
<gene>
    <name evidence="12" type="ORF">ACO22_03080</name>
</gene>
<keyword evidence="6" id="KW-0811">Translocation</keyword>
<keyword evidence="4" id="KW-0509">mRNA transport</keyword>
<evidence type="ECO:0000256" key="4">
    <source>
        <dbReference type="ARBA" id="ARBA00022816"/>
    </source>
</evidence>
<evidence type="ECO:0000256" key="7">
    <source>
        <dbReference type="ARBA" id="ARBA00023132"/>
    </source>
</evidence>
<accession>A0A1D2JGX9</accession>
<dbReference type="VEuPathDB" id="FungiDB:PABG_00452"/>
<organism evidence="12 13">
    <name type="scientific">Paracoccidioides brasiliensis</name>
    <dbReference type="NCBI Taxonomy" id="121759"/>
    <lineage>
        <taxon>Eukaryota</taxon>
        <taxon>Fungi</taxon>
        <taxon>Dikarya</taxon>
        <taxon>Ascomycota</taxon>
        <taxon>Pezizomycotina</taxon>
        <taxon>Eurotiomycetes</taxon>
        <taxon>Eurotiomycetidae</taxon>
        <taxon>Onygenales</taxon>
        <taxon>Ajellomycetaceae</taxon>
        <taxon>Paracoccidioides</taxon>
    </lineage>
</organism>
<comment type="caution">
    <text evidence="12">The sequence shown here is derived from an EMBL/GenBank/DDBJ whole genome shotgun (WGS) entry which is preliminary data.</text>
</comment>
<evidence type="ECO:0000256" key="10">
    <source>
        <dbReference type="ARBA" id="ARBA00029983"/>
    </source>
</evidence>
<comment type="subcellular location">
    <subcellularLocation>
        <location evidence="1">Nucleus</location>
        <location evidence="1">Nuclear pore complex</location>
    </subcellularLocation>
</comment>